<protein>
    <submittedName>
        <fullName evidence="1">CoA transferase subunit A</fullName>
    </submittedName>
</protein>
<name>A0ABY9X2H1_9BACT</name>
<reference evidence="1 2" key="1">
    <citation type="submission" date="2019-08" db="EMBL/GenBank/DDBJ databases">
        <title>Archangium and Cystobacter genomes.</title>
        <authorList>
            <person name="Chen I.-C.K."/>
            <person name="Wielgoss S."/>
        </authorList>
    </citation>
    <scope>NUCLEOTIDE SEQUENCE [LARGE SCALE GENOMIC DNA]</scope>
    <source>
        <strain evidence="1 2">Cbm 6</strain>
    </source>
</reference>
<dbReference type="SMART" id="SM00882">
    <property type="entry name" value="CoA_trans"/>
    <property type="match status" value="1"/>
</dbReference>
<organism evidence="1 2">
    <name type="scientific">Archangium minus</name>
    <dbReference type="NCBI Taxonomy" id="83450"/>
    <lineage>
        <taxon>Bacteria</taxon>
        <taxon>Pseudomonadati</taxon>
        <taxon>Myxococcota</taxon>
        <taxon>Myxococcia</taxon>
        <taxon>Myxococcales</taxon>
        <taxon>Cystobacterineae</taxon>
        <taxon>Archangiaceae</taxon>
        <taxon>Archangium</taxon>
    </lineage>
</organism>
<dbReference type="SUPFAM" id="SSF100950">
    <property type="entry name" value="NagB/RpiA/CoA transferase-like"/>
    <property type="match status" value="1"/>
</dbReference>
<sequence>MKPGRWGSVTELVASIPDGASLATGGFMLGRAPMALVLELIAQGRKGLHLISLPNPLPAEFLVAGGCLSRVELPFGALNLEGRVRPMPCLKRAIEQGRIVWREHDGYRVVQRLRAASMGLPFIPAPDADVSELADAEPLQVVVDPFTGQRVPVEPAVYPDVALIHARAADERGNLYIEDPTTDLLVAGAARRVLATAEERVTRLPRVTIPGFQVERVALARGGALPTGCVGLYPHDDAMLADYLSLAEAGREAEFLDSLLRRTRSAA</sequence>
<gene>
    <name evidence="1" type="ORF">F0U60_39730</name>
</gene>
<dbReference type="Pfam" id="PF01144">
    <property type="entry name" value="CoA_trans"/>
    <property type="match status" value="1"/>
</dbReference>
<keyword evidence="2" id="KW-1185">Reference proteome</keyword>
<dbReference type="Gene3D" id="3.40.1080.10">
    <property type="entry name" value="Glutaconate Coenzyme A-transferase"/>
    <property type="match status" value="1"/>
</dbReference>
<dbReference type="EMBL" id="CP043494">
    <property type="protein sequence ID" value="WNG49576.1"/>
    <property type="molecule type" value="Genomic_DNA"/>
</dbReference>
<dbReference type="GO" id="GO:0016740">
    <property type="term" value="F:transferase activity"/>
    <property type="evidence" value="ECO:0007669"/>
    <property type="project" value="UniProtKB-KW"/>
</dbReference>
<evidence type="ECO:0000313" key="2">
    <source>
        <dbReference type="Proteomes" id="UP001611383"/>
    </source>
</evidence>
<accession>A0ABY9X2H1</accession>
<dbReference type="RefSeq" id="WP_395807630.1">
    <property type="nucleotide sequence ID" value="NZ_CP043494.1"/>
</dbReference>
<evidence type="ECO:0000313" key="1">
    <source>
        <dbReference type="EMBL" id="WNG49576.1"/>
    </source>
</evidence>
<proteinExistence type="predicted"/>
<dbReference type="InterPro" id="IPR004165">
    <property type="entry name" value="CoA_trans_fam_I"/>
</dbReference>
<keyword evidence="1" id="KW-0808">Transferase</keyword>
<dbReference type="InterPro" id="IPR037171">
    <property type="entry name" value="NagB/RpiA_transferase-like"/>
</dbReference>
<dbReference type="Proteomes" id="UP001611383">
    <property type="component" value="Chromosome"/>
</dbReference>